<gene>
    <name evidence="3" type="ORF">LLEC1_07719</name>
</gene>
<dbReference type="AlphaFoldDB" id="A0A179IMX4"/>
<evidence type="ECO:0000313" key="3">
    <source>
        <dbReference type="EMBL" id="OAR02824.1"/>
    </source>
</evidence>
<feature type="signal peptide" evidence="2">
    <location>
        <begin position="1"/>
        <end position="22"/>
    </location>
</feature>
<sequence>MKPSEAGLLLLSNCAFIGGVLAEALPRDGIPLQCATICGPMVELSAICSGGNSKDNSLLSKRRDTTHEKRKAAAEQRETTTRRPSDRGHLAKRDLTVIVVAPTSFPSSLLVQDGTIDPPRESALTQTRPTRIFPSEILPTQVPPPGNSALAQTRPTRIFPSEILPTQEPPPQGSTLAQTRPTRIYPSEILPTQVPPPPPPPPSQSASSTPPLPPPPPSATPASSQTQPPTSQPTQPSDDDDDDGAGGSTESSRKAVTSTSATSRAPPKSSMDAMRIGGGSSGGGGQGAGTSNGTVPYDMDQGIWTMNDGERDCVCNNKSFNVPSVAALCSSCIAKANDLQNDMDVIMNTCRFSAEQYSPDKDKIVNNIQVQATPPKAVLGQNAGVTSGAAASPRPIRGLEVGVAAVLSLLQRWLL</sequence>
<reference evidence="3 4" key="1">
    <citation type="submission" date="2016-03" db="EMBL/GenBank/DDBJ databases">
        <title>Fine-scale spatial genetic structure of a fungal parasite of coffee scale insects.</title>
        <authorList>
            <person name="Jackson D."/>
            <person name="Zemenick K.A."/>
            <person name="Malloure B."/>
            <person name="Quandt C.A."/>
            <person name="James T.Y."/>
        </authorList>
    </citation>
    <scope>NUCLEOTIDE SEQUENCE [LARGE SCALE GENOMIC DNA]</scope>
    <source>
        <strain evidence="3 4">UM487</strain>
    </source>
</reference>
<evidence type="ECO:0000313" key="4">
    <source>
        <dbReference type="Proteomes" id="UP000243081"/>
    </source>
</evidence>
<dbReference type="OrthoDB" id="4843554at2759"/>
<proteinExistence type="predicted"/>
<evidence type="ECO:0000256" key="2">
    <source>
        <dbReference type="SAM" id="SignalP"/>
    </source>
</evidence>
<keyword evidence="2" id="KW-0732">Signal</keyword>
<comment type="caution">
    <text evidence="3">The sequence shown here is derived from an EMBL/GenBank/DDBJ whole genome shotgun (WGS) entry which is preliminary data.</text>
</comment>
<dbReference type="Proteomes" id="UP000243081">
    <property type="component" value="Unassembled WGS sequence"/>
</dbReference>
<feature type="region of interest" description="Disordered" evidence="1">
    <location>
        <begin position="55"/>
        <end position="90"/>
    </location>
</feature>
<feature type="compositionally biased region" description="Pro residues" evidence="1">
    <location>
        <begin position="210"/>
        <end position="219"/>
    </location>
</feature>
<dbReference type="OMA" id="ATICGPM"/>
<organism evidence="3 4">
    <name type="scientific">Cordyceps confragosa</name>
    <name type="common">Lecanicillium lecanii</name>
    <dbReference type="NCBI Taxonomy" id="2714763"/>
    <lineage>
        <taxon>Eukaryota</taxon>
        <taxon>Fungi</taxon>
        <taxon>Dikarya</taxon>
        <taxon>Ascomycota</taxon>
        <taxon>Pezizomycotina</taxon>
        <taxon>Sordariomycetes</taxon>
        <taxon>Hypocreomycetidae</taxon>
        <taxon>Hypocreales</taxon>
        <taxon>Cordycipitaceae</taxon>
        <taxon>Akanthomyces</taxon>
    </lineage>
</organism>
<feature type="compositionally biased region" description="Basic and acidic residues" evidence="1">
    <location>
        <begin position="61"/>
        <end position="90"/>
    </location>
</feature>
<accession>A0A179IMX4</accession>
<dbReference type="EMBL" id="LUKN01000497">
    <property type="protein sequence ID" value="OAR02824.1"/>
    <property type="molecule type" value="Genomic_DNA"/>
</dbReference>
<feature type="region of interest" description="Disordered" evidence="1">
    <location>
        <begin position="188"/>
        <end position="294"/>
    </location>
</feature>
<protein>
    <submittedName>
        <fullName evidence="3">Uncharacterized protein</fullName>
    </submittedName>
</protein>
<name>A0A179IMX4_CORDF</name>
<keyword evidence="4" id="KW-1185">Reference proteome</keyword>
<feature type="compositionally biased region" description="Gly residues" evidence="1">
    <location>
        <begin position="276"/>
        <end position="290"/>
    </location>
</feature>
<feature type="compositionally biased region" description="Polar residues" evidence="1">
    <location>
        <begin position="248"/>
        <end position="263"/>
    </location>
</feature>
<feature type="compositionally biased region" description="Low complexity" evidence="1">
    <location>
        <begin position="220"/>
        <end position="236"/>
    </location>
</feature>
<feature type="chain" id="PRO_5008104675" evidence="2">
    <location>
        <begin position="23"/>
        <end position="415"/>
    </location>
</feature>
<evidence type="ECO:0000256" key="1">
    <source>
        <dbReference type="SAM" id="MobiDB-lite"/>
    </source>
</evidence>
<feature type="compositionally biased region" description="Pro residues" evidence="1">
    <location>
        <begin position="193"/>
        <end position="203"/>
    </location>
</feature>